<reference evidence="1 2" key="1">
    <citation type="journal article" date="2024" name="Chem. Sci.">
        <title>Discovery of megapolipeptins by genome mining of a Burkholderiales bacteria collection.</title>
        <authorList>
            <person name="Paulo B.S."/>
            <person name="Recchia M.J.J."/>
            <person name="Lee S."/>
            <person name="Fergusson C.H."/>
            <person name="Romanowski S.B."/>
            <person name="Hernandez A."/>
            <person name="Krull N."/>
            <person name="Liu D.Y."/>
            <person name="Cavanagh H."/>
            <person name="Bos A."/>
            <person name="Gray C.A."/>
            <person name="Murphy B.T."/>
            <person name="Linington R.G."/>
            <person name="Eustaquio A.S."/>
        </authorList>
    </citation>
    <scope>NUCLEOTIDE SEQUENCE [LARGE SCALE GENOMIC DNA]</scope>
    <source>
        <strain evidence="1 2">RL17-379-BIB-C</strain>
    </source>
</reference>
<accession>A0ABW9C026</accession>
<protein>
    <submittedName>
        <fullName evidence="1">Uncharacterized protein</fullName>
    </submittedName>
</protein>
<dbReference type="RefSeq" id="WP_408128239.1">
    <property type="nucleotide sequence ID" value="NZ_JAQQDH010000002.1"/>
</dbReference>
<comment type="caution">
    <text evidence="1">The sequence shown here is derived from an EMBL/GenBank/DDBJ whole genome shotgun (WGS) entry which is preliminary data.</text>
</comment>
<proteinExistence type="predicted"/>
<dbReference type="EMBL" id="JAQQDH010000002">
    <property type="protein sequence ID" value="MFM0443633.1"/>
    <property type="molecule type" value="Genomic_DNA"/>
</dbReference>
<name>A0ABW9C026_9BURK</name>
<dbReference type="Proteomes" id="UP001629288">
    <property type="component" value="Unassembled WGS sequence"/>
</dbReference>
<gene>
    <name evidence="1" type="ORF">PQR00_08530</name>
</gene>
<evidence type="ECO:0000313" key="1">
    <source>
        <dbReference type="EMBL" id="MFM0443633.1"/>
    </source>
</evidence>
<evidence type="ECO:0000313" key="2">
    <source>
        <dbReference type="Proteomes" id="UP001629288"/>
    </source>
</evidence>
<keyword evidence="2" id="KW-1185">Reference proteome</keyword>
<organism evidence="1 2">
    <name type="scientific">Paraburkholderia strydomiana</name>
    <dbReference type="NCBI Taxonomy" id="1245417"/>
    <lineage>
        <taxon>Bacteria</taxon>
        <taxon>Pseudomonadati</taxon>
        <taxon>Pseudomonadota</taxon>
        <taxon>Betaproteobacteria</taxon>
        <taxon>Burkholderiales</taxon>
        <taxon>Burkholderiaceae</taxon>
        <taxon>Paraburkholderia</taxon>
    </lineage>
</organism>
<sequence length="105" mass="11404">MGDQHIPSRGGLQDALDRVVDERSFIDYLHALAGNWTAALGSDAASPTLPHSSPASEWQNGSIGSFFDAAATWADASKNGLRFYNVPTNPWRRAADILRAGKEYE</sequence>